<gene>
    <name evidence="1" type="ORF">SFMTTN_1802</name>
</gene>
<organism evidence="1 2">
    <name type="scientific">Sulfuriferula multivorans</name>
    <dbReference type="NCBI Taxonomy" id="1559896"/>
    <lineage>
        <taxon>Bacteria</taxon>
        <taxon>Pseudomonadati</taxon>
        <taxon>Pseudomonadota</taxon>
        <taxon>Betaproteobacteria</taxon>
        <taxon>Nitrosomonadales</taxon>
        <taxon>Sulfuricellaceae</taxon>
        <taxon>Sulfuriferula</taxon>
    </lineage>
</organism>
<sequence length="40" mass="4516">MAVAASLTQAWMGSIIFILEKAVVHEKHKKHKNIQSDNKL</sequence>
<dbReference type="EMBL" id="BGOW01000015">
    <property type="protein sequence ID" value="GBL45990.1"/>
    <property type="molecule type" value="Genomic_DNA"/>
</dbReference>
<accession>A0A401JEE1</accession>
<reference evidence="1 2" key="1">
    <citation type="journal article" date="2019" name="Front. Microbiol.">
        <title>Genomes of Neutrophilic Sulfur-Oxidizing Chemolithoautotrophs Representing 9 Proteobacterial Species From 8 Genera.</title>
        <authorList>
            <person name="Watanabe T."/>
            <person name="Kojima H."/>
            <person name="Umezawa K."/>
            <person name="Hori C."/>
            <person name="Takasuka T.E."/>
            <person name="Kato Y."/>
            <person name="Fukui M."/>
        </authorList>
    </citation>
    <scope>NUCLEOTIDE SEQUENCE [LARGE SCALE GENOMIC DNA]</scope>
    <source>
        <strain evidence="1 2">TTN</strain>
    </source>
</reference>
<proteinExistence type="predicted"/>
<evidence type="ECO:0000313" key="1">
    <source>
        <dbReference type="EMBL" id="GBL45990.1"/>
    </source>
</evidence>
<keyword evidence="2" id="KW-1185">Reference proteome</keyword>
<dbReference type="Proteomes" id="UP000286806">
    <property type="component" value="Unassembled WGS sequence"/>
</dbReference>
<protein>
    <submittedName>
        <fullName evidence="1">Uncharacterized protein</fullName>
    </submittedName>
</protein>
<name>A0A401JEE1_9PROT</name>
<dbReference type="AlphaFoldDB" id="A0A401JEE1"/>
<comment type="caution">
    <text evidence="1">The sequence shown here is derived from an EMBL/GenBank/DDBJ whole genome shotgun (WGS) entry which is preliminary data.</text>
</comment>
<evidence type="ECO:0000313" key="2">
    <source>
        <dbReference type="Proteomes" id="UP000286806"/>
    </source>
</evidence>